<evidence type="ECO:0000313" key="3">
    <source>
        <dbReference type="Proteomes" id="UP000680038"/>
    </source>
</evidence>
<evidence type="ECO:0008006" key="4">
    <source>
        <dbReference type="Google" id="ProtNLM"/>
    </source>
</evidence>
<dbReference type="RefSeq" id="WP_215241942.1">
    <property type="nucleotide sequence ID" value="NZ_CAJRAF010000004.1"/>
</dbReference>
<evidence type="ECO:0000256" key="1">
    <source>
        <dbReference type="ARBA" id="ARBA00022649"/>
    </source>
</evidence>
<dbReference type="AlphaFoldDB" id="A0A916NNR1"/>
<keyword evidence="3" id="KW-1185">Reference proteome</keyword>
<dbReference type="EMBL" id="CAJRAF010000004">
    <property type="protein sequence ID" value="CAG5016508.1"/>
    <property type="molecule type" value="Genomic_DNA"/>
</dbReference>
<dbReference type="Pfam" id="PF05016">
    <property type="entry name" value="ParE_toxin"/>
    <property type="match status" value="1"/>
</dbReference>
<dbReference type="InterPro" id="IPR007712">
    <property type="entry name" value="RelE/ParE_toxin"/>
</dbReference>
<keyword evidence="1" id="KW-1277">Toxin-antitoxin system</keyword>
<protein>
    <recommendedName>
        <fullName evidence="4">Type II toxin-antitoxin system RelE/ParE family toxin</fullName>
    </recommendedName>
</protein>
<reference evidence="2" key="1">
    <citation type="submission" date="2021-04" db="EMBL/GenBank/DDBJ databases">
        <authorList>
            <person name="Rodrigo-Torres L."/>
            <person name="Arahal R. D."/>
            <person name="Lucena T."/>
        </authorList>
    </citation>
    <scope>NUCLEOTIDE SEQUENCE</scope>
    <source>
        <strain evidence="2">CECT 9275</strain>
    </source>
</reference>
<organism evidence="2 3">
    <name type="scientific">Dyadobacter helix</name>
    <dbReference type="NCBI Taxonomy" id="2822344"/>
    <lineage>
        <taxon>Bacteria</taxon>
        <taxon>Pseudomonadati</taxon>
        <taxon>Bacteroidota</taxon>
        <taxon>Cytophagia</taxon>
        <taxon>Cytophagales</taxon>
        <taxon>Spirosomataceae</taxon>
        <taxon>Dyadobacter</taxon>
    </lineage>
</organism>
<dbReference type="Gene3D" id="3.30.2310.20">
    <property type="entry name" value="RelE-like"/>
    <property type="match status" value="1"/>
</dbReference>
<name>A0A916NNR1_9BACT</name>
<dbReference type="InterPro" id="IPR035093">
    <property type="entry name" value="RelE/ParE_toxin_dom_sf"/>
</dbReference>
<comment type="caution">
    <text evidence="2">The sequence shown here is derived from an EMBL/GenBank/DDBJ whole genome shotgun (WGS) entry which is preliminary data.</text>
</comment>
<evidence type="ECO:0000313" key="2">
    <source>
        <dbReference type="EMBL" id="CAG5016508.1"/>
    </source>
</evidence>
<proteinExistence type="predicted"/>
<accession>A0A916NNR1</accession>
<sequence>MSLTIRWTTEAEESFGDVLNYLEEKWSERQVRKFVRTVNKVLQKIADFPYMFEASRTSLHVRKGFISKQCSLFYEVKDDTIILLYFWNNRRKPLSKKTDHN</sequence>
<dbReference type="Proteomes" id="UP000680038">
    <property type="component" value="Unassembled WGS sequence"/>
</dbReference>
<gene>
    <name evidence="2" type="ORF">DYBT9275_05570</name>
</gene>